<dbReference type="EMBL" id="VSSQ01082016">
    <property type="protein sequence ID" value="MPN30766.1"/>
    <property type="molecule type" value="Genomic_DNA"/>
</dbReference>
<proteinExistence type="predicted"/>
<dbReference type="AlphaFoldDB" id="A0A645GWY2"/>
<evidence type="ECO:0000313" key="1">
    <source>
        <dbReference type="EMBL" id="MPN30766.1"/>
    </source>
</evidence>
<protein>
    <submittedName>
        <fullName evidence="1">Uncharacterized protein</fullName>
    </submittedName>
</protein>
<reference evidence="1" key="1">
    <citation type="submission" date="2019-08" db="EMBL/GenBank/DDBJ databases">
        <authorList>
            <person name="Kucharzyk K."/>
            <person name="Murdoch R.W."/>
            <person name="Higgins S."/>
            <person name="Loffler F."/>
        </authorList>
    </citation>
    <scope>NUCLEOTIDE SEQUENCE</scope>
</reference>
<gene>
    <name evidence="1" type="ORF">SDC9_178237</name>
</gene>
<comment type="caution">
    <text evidence="1">The sequence shown here is derived from an EMBL/GenBank/DDBJ whole genome shotgun (WGS) entry which is preliminary data.</text>
</comment>
<organism evidence="1">
    <name type="scientific">bioreactor metagenome</name>
    <dbReference type="NCBI Taxonomy" id="1076179"/>
    <lineage>
        <taxon>unclassified sequences</taxon>
        <taxon>metagenomes</taxon>
        <taxon>ecological metagenomes</taxon>
    </lineage>
</organism>
<accession>A0A645GWY2</accession>
<name>A0A645GWY2_9ZZZZ</name>
<sequence length="48" mass="5455">MNDEAIESLERAIKYHMQNKIYARDHIFALNGQNKGTGEKGSIFWASA</sequence>